<protein>
    <recommendedName>
        <fullName evidence="1">DUF6603 domain-containing protein</fullName>
    </recommendedName>
</protein>
<accession>A0ABS1NS60</accession>
<dbReference type="Pfam" id="PF20248">
    <property type="entry name" value="DUF6603"/>
    <property type="match status" value="1"/>
</dbReference>
<name>A0ABS1NS60_9ACTN</name>
<comment type="caution">
    <text evidence="2">The sequence shown here is derived from an EMBL/GenBank/DDBJ whole genome shotgun (WGS) entry which is preliminary data.</text>
</comment>
<evidence type="ECO:0000259" key="1">
    <source>
        <dbReference type="Pfam" id="PF20248"/>
    </source>
</evidence>
<reference evidence="2 3" key="1">
    <citation type="submission" date="2021-01" db="EMBL/GenBank/DDBJ databases">
        <title>WGS of actinomycetes isolated from Thailand.</title>
        <authorList>
            <person name="Thawai C."/>
        </authorList>
    </citation>
    <scope>NUCLEOTIDE SEQUENCE [LARGE SCALE GENOMIC DNA]</scope>
    <source>
        <strain evidence="2 3">CA1R205</strain>
    </source>
</reference>
<evidence type="ECO:0000313" key="2">
    <source>
        <dbReference type="EMBL" id="MBL1102581.1"/>
    </source>
</evidence>
<keyword evidence="3" id="KW-1185">Reference proteome</keyword>
<dbReference type="RefSeq" id="WP_201883141.1">
    <property type="nucleotide sequence ID" value="NZ_JAERRF010000051.1"/>
</dbReference>
<dbReference type="Proteomes" id="UP000634229">
    <property type="component" value="Unassembled WGS sequence"/>
</dbReference>
<sequence>MTLPVSTLREKLVLANDMLVITPQFLQLESAADLFTEHLPDGVLRVLDATADHDRLQVTGQIALLDRQAGPGTVSFIVSPDGDDVVGVRVDIPLLGEDELPEALLPVCRVLGELRISTVHLVFGVEPAPTADLVARVGFGVELDFPSGDSHRPYLWGYLPLNSSQAWSLSGSFLPVQVPKISDLQQFAKETEHSTFALPPALATVAGALTLTDLAVTFAAPDQVRTTGYVQSVWLRVDVEGSWQIFDQLTVHDVHAEFGAIQPFGISPRLQGLIGGAVDLGDDIAIGTEISWHGNQVQVSGTLLRSVAVQPLLERHFPEFPLTTDLTVSELSVRGEFGGSSPGYGIDLVLDDVLEITPDVTLSQVVLSVNKQGTTTDASLDALWTLGETPLNVRGAWAKDDGWLVYAHVSHLRPSELFALFDIEPPFLLSQLELLDLGVAYDSANDRIDLSGTVAFPLGDAQATLTLTAELTRNGSGYDKHVTGSLSVAIPGPATQAAENGDLPGAGEVGHRVLEFTVDYREDGGAATVTGIWDTEPSLPLTDLVAALGIELPELPEVLRPELQALSVRYDTASKLVLLTTATERTGWVYASYPAAAPGSGRLSAAAVGARLSARASDLPLVGEAIPPSADLVLGGIAFTVAPAGWTPARAQEINAASEQVDPSPDRKLPRFSTDPQAGPGLAVQVELSIGGEPQAPLVLPISNGGTAAITALEAGTHAVLSPAGAGALTAASEGVALRRERSAASREIDQVFGPVRIRKVSLGYRNGLLFIAFDATLAVGPVQLDTIGLGLGLDSDFDVEPVLQGAGLRVDQPPLKVTGALVVREDDAFAIYIAGMVVVETGFFALQASGSYARSLDGWSSVFLFGEIAAVGGAALFEAPPFTLTAVSGGFGVNSTLRLPAIAELGQFPLIARLAERAPEVSSQEALEQLTAWVSPAEGRFWAAVGVEFALFKFIATRALAAVEFGDDLKVMLLGRTSVTFPRDTKPGRKVHARIDVDLRLAYQQSLGLLSLDVAVGDGSFVFDPACRLTGGIAIYLWTAGEHAGDFVISAGGYHPRLEERLDTQYPHYPTPARLGFTWSPDSKIMVKAEGYTALTPHALMFGGRLAASYTSGLLSAWFTAYLDVLVQWRPFYLDARLGIGIGVAFTIKVWFVKVRVSIEVGIDLALWTPPFGGRVTVKVWFVSFSFDIGTRRQELDAARWPEVHEQFPAPLSITPVAGLLADVDAGELAARHADGDPVLVAAAGLVLTVETVIPATAIHLNQDTDYATGPDGLISIRPMRKDRAITSEFAVTVTKAGDADYVISDDDWTVEVIERGAPAALWGRPLAEPDDALDDGQEALLPGQLAGLRFEVKPPETAGEIGPVTSAALQVTRVDPEGRTPLRNGAKQGSLPLPTPGSIEIIADTVNTSTTARRTGAYRALHRLGVAPGASGTALPRYAEKARDYLVFSPLTTTAR</sequence>
<feature type="domain" description="DUF6603" evidence="1">
    <location>
        <begin position="750"/>
        <end position="1221"/>
    </location>
</feature>
<organism evidence="2 3">
    <name type="scientific">Streptomyces coffeae</name>
    <dbReference type="NCBI Taxonomy" id="621382"/>
    <lineage>
        <taxon>Bacteria</taxon>
        <taxon>Bacillati</taxon>
        <taxon>Actinomycetota</taxon>
        <taxon>Actinomycetes</taxon>
        <taxon>Kitasatosporales</taxon>
        <taxon>Streptomycetaceae</taxon>
        <taxon>Streptomyces</taxon>
    </lineage>
</organism>
<dbReference type="EMBL" id="JAERRF010000051">
    <property type="protein sequence ID" value="MBL1102581.1"/>
    <property type="molecule type" value="Genomic_DNA"/>
</dbReference>
<gene>
    <name evidence="2" type="ORF">JK363_39495</name>
</gene>
<evidence type="ECO:0000313" key="3">
    <source>
        <dbReference type="Proteomes" id="UP000634229"/>
    </source>
</evidence>
<proteinExistence type="predicted"/>
<dbReference type="InterPro" id="IPR046538">
    <property type="entry name" value="DUF6603"/>
</dbReference>